<gene>
    <name evidence="2" type="ORF">BDV98DRAFT_596297</name>
</gene>
<proteinExistence type="predicted"/>
<sequence>MDDDQERVWQVVKPFSKRDFMEECYPLYKCPAHLLPSKTVTPSQIPVKLFYGVIVPAETFVSYANANQLLLPGTTRLASHREWYMAMVEVTTHFSTKFRRLLTCCVLTMNGGPAGLIGLFSNRTVPWYFYTEEDDEKALQTVKKELGLSEQVEGAWFYAEADYDYQELIPFPDLNKVNAKRTKRLQKPAARRKRAVKRTGSSDTLRAGA</sequence>
<dbReference type="AlphaFoldDB" id="A0A5C3QBJ4"/>
<dbReference type="Proteomes" id="UP000305067">
    <property type="component" value="Unassembled WGS sequence"/>
</dbReference>
<evidence type="ECO:0000313" key="3">
    <source>
        <dbReference type="Proteomes" id="UP000305067"/>
    </source>
</evidence>
<keyword evidence="3" id="KW-1185">Reference proteome</keyword>
<evidence type="ECO:0000256" key="1">
    <source>
        <dbReference type="SAM" id="MobiDB-lite"/>
    </source>
</evidence>
<feature type="region of interest" description="Disordered" evidence="1">
    <location>
        <begin position="182"/>
        <end position="209"/>
    </location>
</feature>
<feature type="compositionally biased region" description="Polar residues" evidence="1">
    <location>
        <begin position="199"/>
        <end position="209"/>
    </location>
</feature>
<protein>
    <submittedName>
        <fullName evidence="2">Uncharacterized protein</fullName>
    </submittedName>
</protein>
<organism evidence="2 3">
    <name type="scientific">Pterulicium gracile</name>
    <dbReference type="NCBI Taxonomy" id="1884261"/>
    <lineage>
        <taxon>Eukaryota</taxon>
        <taxon>Fungi</taxon>
        <taxon>Dikarya</taxon>
        <taxon>Basidiomycota</taxon>
        <taxon>Agaricomycotina</taxon>
        <taxon>Agaricomycetes</taxon>
        <taxon>Agaricomycetidae</taxon>
        <taxon>Agaricales</taxon>
        <taxon>Pleurotineae</taxon>
        <taxon>Pterulaceae</taxon>
        <taxon>Pterulicium</taxon>
    </lineage>
</organism>
<feature type="compositionally biased region" description="Basic residues" evidence="1">
    <location>
        <begin position="182"/>
        <end position="197"/>
    </location>
</feature>
<name>A0A5C3QBJ4_9AGAR</name>
<evidence type="ECO:0000313" key="2">
    <source>
        <dbReference type="EMBL" id="TFK97780.1"/>
    </source>
</evidence>
<accession>A0A5C3QBJ4</accession>
<reference evidence="2 3" key="1">
    <citation type="journal article" date="2019" name="Nat. Ecol. Evol.">
        <title>Megaphylogeny resolves global patterns of mushroom evolution.</title>
        <authorList>
            <person name="Varga T."/>
            <person name="Krizsan K."/>
            <person name="Foldi C."/>
            <person name="Dima B."/>
            <person name="Sanchez-Garcia M."/>
            <person name="Sanchez-Ramirez S."/>
            <person name="Szollosi G.J."/>
            <person name="Szarkandi J.G."/>
            <person name="Papp V."/>
            <person name="Albert L."/>
            <person name="Andreopoulos W."/>
            <person name="Angelini C."/>
            <person name="Antonin V."/>
            <person name="Barry K.W."/>
            <person name="Bougher N.L."/>
            <person name="Buchanan P."/>
            <person name="Buyck B."/>
            <person name="Bense V."/>
            <person name="Catcheside P."/>
            <person name="Chovatia M."/>
            <person name="Cooper J."/>
            <person name="Damon W."/>
            <person name="Desjardin D."/>
            <person name="Finy P."/>
            <person name="Geml J."/>
            <person name="Haridas S."/>
            <person name="Hughes K."/>
            <person name="Justo A."/>
            <person name="Karasinski D."/>
            <person name="Kautmanova I."/>
            <person name="Kiss B."/>
            <person name="Kocsube S."/>
            <person name="Kotiranta H."/>
            <person name="LaButti K.M."/>
            <person name="Lechner B.E."/>
            <person name="Liimatainen K."/>
            <person name="Lipzen A."/>
            <person name="Lukacs Z."/>
            <person name="Mihaltcheva S."/>
            <person name="Morgado L.N."/>
            <person name="Niskanen T."/>
            <person name="Noordeloos M.E."/>
            <person name="Ohm R.A."/>
            <person name="Ortiz-Santana B."/>
            <person name="Ovrebo C."/>
            <person name="Racz N."/>
            <person name="Riley R."/>
            <person name="Savchenko A."/>
            <person name="Shiryaev A."/>
            <person name="Soop K."/>
            <person name="Spirin V."/>
            <person name="Szebenyi C."/>
            <person name="Tomsovsky M."/>
            <person name="Tulloss R.E."/>
            <person name="Uehling J."/>
            <person name="Grigoriev I.V."/>
            <person name="Vagvolgyi C."/>
            <person name="Papp T."/>
            <person name="Martin F.M."/>
            <person name="Miettinen O."/>
            <person name="Hibbett D.S."/>
            <person name="Nagy L.G."/>
        </authorList>
    </citation>
    <scope>NUCLEOTIDE SEQUENCE [LARGE SCALE GENOMIC DNA]</scope>
    <source>
        <strain evidence="2 3">CBS 309.79</strain>
    </source>
</reference>
<dbReference type="EMBL" id="ML178844">
    <property type="protein sequence ID" value="TFK97780.1"/>
    <property type="molecule type" value="Genomic_DNA"/>
</dbReference>